<evidence type="ECO:0000313" key="2">
    <source>
        <dbReference type="EMBL" id="CAA6813570.1"/>
    </source>
</evidence>
<dbReference type="InterPro" id="IPR041578">
    <property type="entry name" value="PIN_8"/>
</dbReference>
<organism evidence="2">
    <name type="scientific">uncultured Aureispira sp</name>
    <dbReference type="NCBI Taxonomy" id="1331704"/>
    <lineage>
        <taxon>Bacteria</taxon>
        <taxon>Pseudomonadati</taxon>
        <taxon>Bacteroidota</taxon>
        <taxon>Saprospiria</taxon>
        <taxon>Saprospirales</taxon>
        <taxon>Saprospiraceae</taxon>
        <taxon>Aureispira</taxon>
        <taxon>environmental samples</taxon>
    </lineage>
</organism>
<gene>
    <name evidence="2" type="ORF">HELGO_WM40137</name>
</gene>
<dbReference type="EMBL" id="CACVAQ010000203">
    <property type="protein sequence ID" value="CAA6813570.1"/>
    <property type="molecule type" value="Genomic_DNA"/>
</dbReference>
<proteinExistence type="predicted"/>
<protein>
    <recommendedName>
        <fullName evidence="1">PIN like domain-containing protein</fullName>
    </recommendedName>
</protein>
<dbReference type="AlphaFoldDB" id="A0A6S6SYH6"/>
<dbReference type="Pfam" id="PF18476">
    <property type="entry name" value="PIN_8"/>
    <property type="match status" value="1"/>
</dbReference>
<name>A0A6S6SYH6_9BACT</name>
<feature type="domain" description="PIN like" evidence="1">
    <location>
        <begin position="47"/>
        <end position="286"/>
    </location>
</feature>
<reference evidence="2" key="1">
    <citation type="submission" date="2020-01" db="EMBL/GenBank/DDBJ databases">
        <authorList>
            <person name="Meier V. D."/>
            <person name="Meier V D."/>
        </authorList>
    </citation>
    <scope>NUCLEOTIDE SEQUENCE</scope>
    <source>
        <strain evidence="2">HLG_WM_MAG_10</strain>
    </source>
</reference>
<evidence type="ECO:0000259" key="1">
    <source>
        <dbReference type="Pfam" id="PF18476"/>
    </source>
</evidence>
<accession>A0A6S6SYH6</accession>
<sequence>MTIQKKIGTAFSYGSQVDKKDKVVQEKAIALYQQHHAAAKRLEKELVIFLDTNVLLGYYQMPLKGRKALYAFLESNKHRIYICDQVGREYKKHDKKVRRIYSRQLHLEQPTEVQKNVRQQLTDYLDENEDVLAAYPEFQKDLEGAVRNSENIQGLLKEFAQERILRCKKQVHQYDLTTLLPQFQSLEALEKQEFNFLKSEFDGLKQAIEAVDQKNFEHKVAAYLYQYPTKVFPGIGDLVKKPETPYGDYCIFHEMLKWTAENQPSLPIVFLTNDVTKRDWVDVDKRAYVHYLENFYQNTENVFYVLHAEEIFSTLLETPCAHLVTSEEIWSDVEADVLETETDFLTVDQLQALLQEIYPNRAVLEEPKAFWEAVLEDLAQNFDIETYWALKIDLLEHYHLLIALELSRYQFYNQLEALERTLDLIFE</sequence>